<evidence type="ECO:0000313" key="4">
    <source>
        <dbReference type="EMBL" id="CAF3937375.1"/>
    </source>
</evidence>
<dbReference type="FunFam" id="2.20.110.10:FF:000002">
    <property type="entry name" value="Phosphatidylinositol 4-phosphate 5-kinase 8"/>
    <property type="match status" value="1"/>
</dbReference>
<evidence type="ECO:0000256" key="1">
    <source>
        <dbReference type="ARBA" id="ARBA00022737"/>
    </source>
</evidence>
<accession>A0A819JYZ7</accession>
<reference evidence="4" key="1">
    <citation type="submission" date="2021-02" db="EMBL/GenBank/DDBJ databases">
        <authorList>
            <person name="Nowell W R."/>
        </authorList>
    </citation>
    <scope>NUCLEOTIDE SEQUENCE</scope>
</reference>
<organism evidence="4 5">
    <name type="scientific">Rotaria magnacalcarata</name>
    <dbReference type="NCBI Taxonomy" id="392030"/>
    <lineage>
        <taxon>Eukaryota</taxon>
        <taxon>Metazoa</taxon>
        <taxon>Spiralia</taxon>
        <taxon>Gnathifera</taxon>
        <taxon>Rotifera</taxon>
        <taxon>Eurotatoria</taxon>
        <taxon>Bdelloidea</taxon>
        <taxon>Philodinida</taxon>
        <taxon>Philodinidae</taxon>
        <taxon>Rotaria</taxon>
    </lineage>
</organism>
<feature type="compositionally biased region" description="Acidic residues" evidence="2">
    <location>
        <begin position="1"/>
        <end position="12"/>
    </location>
</feature>
<proteinExistence type="predicted"/>
<dbReference type="Proteomes" id="UP000663842">
    <property type="component" value="Unassembled WGS sequence"/>
</dbReference>
<dbReference type="PANTHER" id="PTHR23084">
    <property type="entry name" value="PHOSPHATIDYLINOSITOL-4-PHOSPHATE 5-KINASE RELATED"/>
    <property type="match status" value="1"/>
</dbReference>
<feature type="region of interest" description="Disordered" evidence="2">
    <location>
        <begin position="255"/>
        <end position="304"/>
    </location>
</feature>
<dbReference type="Pfam" id="PF02493">
    <property type="entry name" value="MORN"/>
    <property type="match status" value="7"/>
</dbReference>
<dbReference type="InterPro" id="IPR003409">
    <property type="entry name" value="MORN"/>
</dbReference>
<evidence type="ECO:0000256" key="2">
    <source>
        <dbReference type="SAM" id="MobiDB-lite"/>
    </source>
</evidence>
<evidence type="ECO:0000313" key="3">
    <source>
        <dbReference type="EMBL" id="CAF3777218.1"/>
    </source>
</evidence>
<dbReference type="Proteomes" id="UP000663866">
    <property type="component" value="Unassembled WGS sequence"/>
</dbReference>
<dbReference type="SMART" id="SM00698">
    <property type="entry name" value="MORN"/>
    <property type="match status" value="6"/>
</dbReference>
<evidence type="ECO:0000313" key="5">
    <source>
        <dbReference type="Proteomes" id="UP000663866"/>
    </source>
</evidence>
<name>A0A819JYZ7_9BILA</name>
<evidence type="ECO:0008006" key="6">
    <source>
        <dbReference type="Google" id="ProtNLM"/>
    </source>
</evidence>
<keyword evidence="5" id="KW-1185">Reference proteome</keyword>
<feature type="compositionally biased region" description="Basic and acidic residues" evidence="2">
    <location>
        <begin position="21"/>
        <end position="32"/>
    </location>
</feature>
<protein>
    <recommendedName>
        <fullName evidence="6">Radial spoke head 1</fullName>
    </recommendedName>
</protein>
<comment type="caution">
    <text evidence="4">The sequence shown here is derived from an EMBL/GenBank/DDBJ whole genome shotgun (WGS) entry which is preliminary data.</text>
</comment>
<gene>
    <name evidence="4" type="ORF">OVN521_LOCUS11485</name>
    <name evidence="3" type="ORF">UXM345_LOCUS3481</name>
</gene>
<dbReference type="EMBL" id="CAJOBG010001531">
    <property type="protein sequence ID" value="CAF3937375.1"/>
    <property type="molecule type" value="Genomic_DNA"/>
</dbReference>
<dbReference type="SUPFAM" id="SSF82185">
    <property type="entry name" value="Histone H3 K4-specific methyltransferase SET7/9 N-terminal domain"/>
    <property type="match status" value="2"/>
</dbReference>
<feature type="region of interest" description="Disordered" evidence="2">
    <location>
        <begin position="1"/>
        <end position="38"/>
    </location>
</feature>
<sequence length="304" mass="35311">MADDEEEVGEEETTNHFGSYEGDRNENRERHGFGKAILSNGDTYEGQYQHGERHGTGTYRFSNGARYIGEYIKNKRHGQGVFYYPDGSKYEGEWNDNVRDGHGIYTYPNNDTYEGEWRNHQREGRGTYKYAATKAQYTGTWNNGKRQGPGEMQFINYSYVGSFHENYPKGKGKFVFKNGYQQNGEYYVTTTMPEEDSDAQPQVQYKWLARDVTPVEQIKSYDLDDEQAETDGTQELIDKFKRKQLNNQKENEALSRMNIDSDNNSPEYRLNTEIGDTFGGNEDNDENRQENDEIPGEEIYDEEP</sequence>
<keyword evidence="1" id="KW-0677">Repeat</keyword>
<feature type="compositionally biased region" description="Acidic residues" evidence="2">
    <location>
        <begin position="292"/>
        <end position="304"/>
    </location>
</feature>
<dbReference type="Gene3D" id="2.20.110.10">
    <property type="entry name" value="Histone H3 K4-specific methyltransferase SET7/9 N-terminal domain"/>
    <property type="match status" value="2"/>
</dbReference>
<dbReference type="AlphaFoldDB" id="A0A819JYZ7"/>
<dbReference type="PANTHER" id="PTHR23084:SF263">
    <property type="entry name" value="MORN REPEAT-CONTAINING PROTEIN 1"/>
    <property type="match status" value="1"/>
</dbReference>
<dbReference type="EMBL" id="CAJOBF010000227">
    <property type="protein sequence ID" value="CAF3777218.1"/>
    <property type="molecule type" value="Genomic_DNA"/>
</dbReference>